<dbReference type="Ensembl" id="ENSHCOT00000018326.1">
    <property type="protein sequence ID" value="ENSHCOP00000024790.1"/>
    <property type="gene ID" value="ENSHCOG00000014415.1"/>
</dbReference>
<reference evidence="2" key="2">
    <citation type="submission" date="2025-09" db="UniProtKB">
        <authorList>
            <consortium name="Ensembl"/>
        </authorList>
    </citation>
    <scope>IDENTIFICATION</scope>
</reference>
<proteinExistence type="predicted"/>
<dbReference type="AlphaFoldDB" id="A0A3Q2YZW5"/>
<organism evidence="2 3">
    <name type="scientific">Hippocampus comes</name>
    <name type="common">Tiger tail seahorse</name>
    <dbReference type="NCBI Taxonomy" id="109280"/>
    <lineage>
        <taxon>Eukaryota</taxon>
        <taxon>Metazoa</taxon>
        <taxon>Chordata</taxon>
        <taxon>Craniata</taxon>
        <taxon>Vertebrata</taxon>
        <taxon>Euteleostomi</taxon>
        <taxon>Actinopterygii</taxon>
        <taxon>Neopterygii</taxon>
        <taxon>Teleostei</taxon>
        <taxon>Neoteleostei</taxon>
        <taxon>Acanthomorphata</taxon>
        <taxon>Syngnathiaria</taxon>
        <taxon>Syngnathiformes</taxon>
        <taxon>Syngnathoidei</taxon>
        <taxon>Syngnathidae</taxon>
        <taxon>Hippocampus</taxon>
    </lineage>
</organism>
<dbReference type="GeneTree" id="ENSGT00940000176976"/>
<sequence>MGVQTGKKDAILYLEVIGIHVQLLGVQHAQLGVGFLDVVHVLQSPVQTVQDLGAVFGDPGVVLDGFGIVEVAEGAKVPLGPGVDDQTPARPRGKKAIISPYIRHFIYNPGTFYQNCLHTFVPESTHTSVWIYSALWKGAVSVLAVFVCLSGRRI</sequence>
<name>A0A3Q2YZW5_HIPCM</name>
<keyword evidence="1" id="KW-0472">Membrane</keyword>
<dbReference type="OMA" id="THTSVWI"/>
<evidence type="ECO:0000313" key="3">
    <source>
        <dbReference type="Proteomes" id="UP000264820"/>
    </source>
</evidence>
<reference evidence="2" key="1">
    <citation type="submission" date="2025-08" db="UniProtKB">
        <authorList>
            <consortium name="Ensembl"/>
        </authorList>
    </citation>
    <scope>IDENTIFICATION</scope>
</reference>
<accession>A0A3Q2YZW5</accession>
<evidence type="ECO:0000313" key="2">
    <source>
        <dbReference type="Ensembl" id="ENSHCOP00000024790.1"/>
    </source>
</evidence>
<protein>
    <submittedName>
        <fullName evidence="2">Uncharacterized protein</fullName>
    </submittedName>
</protein>
<keyword evidence="3" id="KW-1185">Reference proteome</keyword>
<keyword evidence="1" id="KW-1133">Transmembrane helix</keyword>
<keyword evidence="1" id="KW-0812">Transmembrane</keyword>
<dbReference type="Proteomes" id="UP000264820">
    <property type="component" value="Unplaced"/>
</dbReference>
<evidence type="ECO:0000256" key="1">
    <source>
        <dbReference type="SAM" id="Phobius"/>
    </source>
</evidence>
<feature type="transmembrane region" description="Helical" evidence="1">
    <location>
        <begin position="129"/>
        <end position="149"/>
    </location>
</feature>